<dbReference type="Proteomes" id="UP000315827">
    <property type="component" value="Unassembled WGS sequence"/>
</dbReference>
<dbReference type="EMBL" id="CYYK01000001">
    <property type="protein sequence ID" value="CUN47733.1"/>
    <property type="molecule type" value="Genomic_DNA"/>
</dbReference>
<dbReference type="EMBL" id="WKMW01000004">
    <property type="protein sequence ID" value="MRY83634.1"/>
    <property type="molecule type" value="Genomic_DNA"/>
</dbReference>
<dbReference type="EMBL" id="WKNE01000026">
    <property type="protein sequence ID" value="MRZ57011.1"/>
    <property type="molecule type" value="Genomic_DNA"/>
</dbReference>
<evidence type="ECO:0000313" key="14">
    <source>
        <dbReference type="EMBL" id="TWV59450.1"/>
    </source>
</evidence>
<dbReference type="InterPro" id="IPR052700">
    <property type="entry name" value="Carb_kinase_PfkB-like"/>
</dbReference>
<evidence type="ECO:0000313" key="15">
    <source>
        <dbReference type="Proteomes" id="UP000095332"/>
    </source>
</evidence>
<dbReference type="InterPro" id="IPR002173">
    <property type="entry name" value="Carboh/pur_kinase_PfkB_CS"/>
</dbReference>
<evidence type="ECO:0000313" key="5">
    <source>
        <dbReference type="EMBL" id="CUN47733.1"/>
    </source>
</evidence>
<dbReference type="InterPro" id="IPR011611">
    <property type="entry name" value="PfkB_dom"/>
</dbReference>
<dbReference type="Pfam" id="PF00294">
    <property type="entry name" value="PfkB"/>
    <property type="match status" value="1"/>
</dbReference>
<accession>A0A173X7U8</accession>
<evidence type="ECO:0000313" key="8">
    <source>
        <dbReference type="EMBL" id="MDB9004282.1"/>
    </source>
</evidence>
<reference evidence="13" key="3">
    <citation type="journal article" date="2018" name="BMC Genomics">
        <title>Whole genome sequencing and function prediction of 133 gut anaerobes isolated from chicken caecum in pure cultures.</title>
        <authorList>
            <person name="Medvecky M."/>
            <person name="Cejkova D."/>
            <person name="Polansky O."/>
            <person name="Karasova D."/>
            <person name="Kubasova T."/>
            <person name="Cizek A."/>
            <person name="Rychlik I."/>
        </authorList>
    </citation>
    <scope>NUCLEOTIDE SEQUENCE</scope>
    <source>
        <strain evidence="13">An199</strain>
    </source>
</reference>
<proteinExistence type="inferred from homology"/>
<comment type="similarity">
    <text evidence="1">Belongs to the carbohydrate kinase PfkB family.</text>
</comment>
<keyword evidence="3 6" id="KW-0418">Kinase</keyword>
<dbReference type="EMBL" id="WKMC01000016">
    <property type="protein sequence ID" value="MRZ52121.1"/>
    <property type="molecule type" value="Genomic_DNA"/>
</dbReference>
<dbReference type="EMBL" id="NFJX01000001">
    <property type="protein sequence ID" value="OUP22921.1"/>
    <property type="molecule type" value="Genomic_DNA"/>
</dbReference>
<dbReference type="PANTHER" id="PTHR43320">
    <property type="entry name" value="SUGAR KINASE"/>
    <property type="match status" value="1"/>
</dbReference>
<evidence type="ECO:0000256" key="2">
    <source>
        <dbReference type="ARBA" id="ARBA00022679"/>
    </source>
</evidence>
<evidence type="ECO:0000313" key="22">
    <source>
        <dbReference type="Proteomes" id="UP000471216"/>
    </source>
</evidence>
<evidence type="ECO:0000313" key="9">
    <source>
        <dbReference type="EMBL" id="MRY83634.1"/>
    </source>
</evidence>
<organism evidence="6 15">
    <name type="scientific">Parabacteroides distasonis</name>
    <dbReference type="NCBI Taxonomy" id="823"/>
    <lineage>
        <taxon>Bacteria</taxon>
        <taxon>Pseudomonadati</taxon>
        <taxon>Bacteroidota</taxon>
        <taxon>Bacteroidia</taxon>
        <taxon>Bacteroidales</taxon>
        <taxon>Tannerellaceae</taxon>
        <taxon>Parabacteroides</taxon>
    </lineage>
</organism>
<dbReference type="EMBL" id="CZBM01000002">
    <property type="protein sequence ID" value="CUP77483.1"/>
    <property type="molecule type" value="Genomic_DNA"/>
</dbReference>
<reference evidence="15 16" key="1">
    <citation type="submission" date="2015-09" db="EMBL/GenBank/DDBJ databases">
        <authorList>
            <consortium name="Pathogen Informatics"/>
        </authorList>
    </citation>
    <scope>NUCLEOTIDE SEQUENCE [LARGE SCALE GENOMIC DNA]</scope>
    <source>
        <strain evidence="5 16">2789STDY5608822</strain>
        <strain evidence="6 15">2789STDY5834948</strain>
    </source>
</reference>
<reference evidence="8" key="7">
    <citation type="submission" date="2023-01" db="EMBL/GenBank/DDBJ databases">
        <title>Human gut microbiome strain richness.</title>
        <authorList>
            <person name="Chen-Liaw A."/>
        </authorList>
    </citation>
    <scope>NUCLEOTIDE SEQUENCE</scope>
    <source>
        <strain evidence="8">RTP21484st1_E5_RTP21484_190118</strain>
    </source>
</reference>
<evidence type="ECO:0000256" key="3">
    <source>
        <dbReference type="ARBA" id="ARBA00022777"/>
    </source>
</evidence>
<evidence type="ECO:0000313" key="7">
    <source>
        <dbReference type="EMBL" id="MCB6519229.1"/>
    </source>
</evidence>
<dbReference type="PANTHER" id="PTHR43320:SF3">
    <property type="entry name" value="CARBOHYDRATE KINASE PFKB DOMAIN-CONTAINING PROTEIN"/>
    <property type="match status" value="1"/>
</dbReference>
<name>A0A173X7U8_PARDI</name>
<dbReference type="Proteomes" id="UP000471216">
    <property type="component" value="Unassembled WGS sequence"/>
</dbReference>
<evidence type="ECO:0000313" key="6">
    <source>
        <dbReference type="EMBL" id="CUP77483.1"/>
    </source>
</evidence>
<evidence type="ECO:0000259" key="4">
    <source>
        <dbReference type="Pfam" id="PF00294"/>
    </source>
</evidence>
<evidence type="ECO:0000313" key="16">
    <source>
        <dbReference type="Proteomes" id="UP000095455"/>
    </source>
</evidence>
<sequence length="325" mass="34599">MNTIGLGNALVDVLLRLENDDVLSEIGIQKGAMDMINREQMIAIRTTLAGLPRTQTPGGSVCNTMRSMSSLGANSGFIGKIGDDSIGGFYEDALEKAGVTSYFIKTDGLTGSCTVMISPDGERTMGTFLGPAPTITPDEITEEMLSKYQCIYIEGYLLVNEPLVRSTMEKAKKLGLKVALDLSNFNIVNAFKGMLEDIIPKYVDILFSNESEAEAFTGQKAAEAVHTLSELVEVSLVTLGKEGALIGSHGQFYSVPAEGGKPVDTTGAGDNFAAGFLYGQSIGASLVQSARIGSMLAGYVIDVVGPEIPYDKWEQIKLKVKGILA</sequence>
<dbReference type="EMBL" id="JAQMPJ010000002">
    <property type="protein sequence ID" value="MDB9004282.1"/>
    <property type="molecule type" value="Genomic_DNA"/>
</dbReference>
<dbReference type="SUPFAM" id="SSF53613">
    <property type="entry name" value="Ribokinase-like"/>
    <property type="match status" value="1"/>
</dbReference>
<dbReference type="EMBL" id="JAJCNI010000021">
    <property type="protein sequence ID" value="MCB6519229.1"/>
    <property type="molecule type" value="Genomic_DNA"/>
</dbReference>
<evidence type="ECO:0000313" key="19">
    <source>
        <dbReference type="Proteomes" id="UP000432516"/>
    </source>
</evidence>
<evidence type="ECO:0000313" key="13">
    <source>
        <dbReference type="EMBL" id="OUP22921.1"/>
    </source>
</evidence>
<dbReference type="AlphaFoldDB" id="A0A173X7U8"/>
<dbReference type="Proteomes" id="UP000450599">
    <property type="component" value="Unassembled WGS sequence"/>
</dbReference>
<dbReference type="CDD" id="cd01168">
    <property type="entry name" value="adenosine_kinase"/>
    <property type="match status" value="1"/>
</dbReference>
<gene>
    <name evidence="6" type="primary">ydjH_1</name>
    <name evidence="5" type="synonym">ydjH_2</name>
    <name evidence="13" type="ORF">B5F32_01670</name>
    <name evidence="5" type="ORF">ERS852380_00453</name>
    <name evidence="6" type="ORF">ERS852560_00674</name>
    <name evidence="14" type="ORF">FSA05_18280</name>
    <name evidence="10" type="ORF">GKD54_11980</name>
    <name evidence="9" type="ORF">GKD58_05035</name>
    <name evidence="11" type="ORF">GKD66_18200</name>
    <name evidence="12" type="ORF">GKD68_20170</name>
    <name evidence="7" type="ORF">LI194_15645</name>
    <name evidence="8" type="ORF">PN599_04610</name>
</gene>
<dbReference type="Gene3D" id="3.30.1110.10">
    <property type="match status" value="1"/>
</dbReference>
<evidence type="ECO:0000313" key="11">
    <source>
        <dbReference type="EMBL" id="MRZ52121.1"/>
    </source>
</evidence>
<keyword evidence="2 6" id="KW-0808">Transferase</keyword>
<evidence type="ECO:0000313" key="20">
    <source>
        <dbReference type="Proteomes" id="UP000441358"/>
    </source>
</evidence>
<dbReference type="Proteomes" id="UP000432516">
    <property type="component" value="Unassembled WGS sequence"/>
</dbReference>
<dbReference type="Proteomes" id="UP000195950">
    <property type="component" value="Unassembled WGS sequence"/>
</dbReference>
<dbReference type="EMBL" id="VOHW01000014">
    <property type="protein sequence ID" value="TWV59450.1"/>
    <property type="molecule type" value="Genomic_DNA"/>
</dbReference>
<dbReference type="GO" id="GO:0016301">
    <property type="term" value="F:kinase activity"/>
    <property type="evidence" value="ECO:0007669"/>
    <property type="project" value="UniProtKB-KW"/>
</dbReference>
<evidence type="ECO:0000313" key="10">
    <source>
        <dbReference type="EMBL" id="MRZ06925.1"/>
    </source>
</evidence>
<dbReference type="InterPro" id="IPR029056">
    <property type="entry name" value="Ribokinase-like"/>
</dbReference>
<dbReference type="Gene3D" id="3.40.1190.20">
    <property type="match status" value="1"/>
</dbReference>
<dbReference type="EMBL" id="WKMX01000011">
    <property type="protein sequence ID" value="MRZ06925.1"/>
    <property type="molecule type" value="Genomic_DNA"/>
</dbReference>
<evidence type="ECO:0000313" key="18">
    <source>
        <dbReference type="Proteomes" id="UP000315827"/>
    </source>
</evidence>
<reference evidence="17" key="2">
    <citation type="submission" date="2017-04" db="EMBL/GenBank/DDBJ databases">
        <title>Function of individual gut microbiota members based on whole genome sequencing of pure cultures obtained from chicken caecum.</title>
        <authorList>
            <person name="Medvecky M."/>
            <person name="Cejkova D."/>
            <person name="Polansky O."/>
            <person name="Karasova D."/>
            <person name="Kubasova T."/>
            <person name="Cizek A."/>
            <person name="Rychlik I."/>
        </authorList>
    </citation>
    <scope>NUCLEOTIDE SEQUENCE [LARGE SCALE GENOMIC DNA]</scope>
    <source>
        <strain evidence="17">An199</strain>
    </source>
</reference>
<dbReference type="Proteomes" id="UP000095332">
    <property type="component" value="Unassembled WGS sequence"/>
</dbReference>
<dbReference type="Proteomes" id="UP000441358">
    <property type="component" value="Unassembled WGS sequence"/>
</dbReference>
<evidence type="ECO:0000256" key="1">
    <source>
        <dbReference type="ARBA" id="ARBA00010688"/>
    </source>
</evidence>
<dbReference type="RefSeq" id="WP_009016953.1">
    <property type="nucleotide sequence ID" value="NZ_BAABYH010000001.1"/>
</dbReference>
<reference evidence="19 20" key="4">
    <citation type="journal article" date="2019" name="Nat. Med.">
        <title>A library of human gut bacterial isolates paired with longitudinal multiomics data enables mechanistic microbiome research.</title>
        <authorList>
            <person name="Poyet M."/>
            <person name="Groussin M."/>
            <person name="Gibbons S.M."/>
            <person name="Avila-Pacheco J."/>
            <person name="Jiang X."/>
            <person name="Kearney S.M."/>
            <person name="Perrotta A.R."/>
            <person name="Berdy B."/>
            <person name="Zhao S."/>
            <person name="Lieberman T.D."/>
            <person name="Swanson P.K."/>
            <person name="Smith M."/>
            <person name="Roesemann S."/>
            <person name="Alexander J.E."/>
            <person name="Rich S.A."/>
            <person name="Livny J."/>
            <person name="Vlamakis H."/>
            <person name="Clish C."/>
            <person name="Bullock K."/>
            <person name="Deik A."/>
            <person name="Scott J."/>
            <person name="Pierce K.A."/>
            <person name="Xavier R.J."/>
            <person name="Alm E.J."/>
        </authorList>
    </citation>
    <scope>NUCLEOTIDE SEQUENCE [LARGE SCALE GENOMIC DNA]</scope>
    <source>
        <strain evidence="10 22">BIOML-A10</strain>
        <strain evidence="9 21">BIOML-A11</strain>
        <strain evidence="12 19">BIOML-A2</strain>
        <strain evidence="11 20">BIOML-A32</strain>
    </source>
</reference>
<dbReference type="Proteomes" id="UP001198806">
    <property type="component" value="Unassembled WGS sequence"/>
</dbReference>
<dbReference type="Proteomes" id="UP000095455">
    <property type="component" value="Unassembled WGS sequence"/>
</dbReference>
<dbReference type="PROSITE" id="PS00584">
    <property type="entry name" value="PFKB_KINASES_2"/>
    <property type="match status" value="1"/>
</dbReference>
<reference evidence="14 18" key="5">
    <citation type="submission" date="2019-07" db="EMBL/GenBank/DDBJ databases">
        <title>Genome sequencing of Parabacteroides distasonis iSURF_7.</title>
        <authorList>
            <person name="Degefu H.N."/>
            <person name="Ruoff K.L."/>
            <person name="Price C.E."/>
            <person name="Valls R.A."/>
            <person name="O'Toole G.A."/>
        </authorList>
    </citation>
    <scope>NUCLEOTIDE SEQUENCE [LARGE SCALE GENOMIC DNA]</scope>
    <source>
        <strain evidence="14 18">CFPLTA003_1B</strain>
    </source>
</reference>
<evidence type="ECO:0000313" key="17">
    <source>
        <dbReference type="Proteomes" id="UP000195950"/>
    </source>
</evidence>
<evidence type="ECO:0000313" key="12">
    <source>
        <dbReference type="EMBL" id="MRZ57011.1"/>
    </source>
</evidence>
<feature type="domain" description="Carbohydrate kinase PfkB" evidence="4">
    <location>
        <begin position="54"/>
        <end position="310"/>
    </location>
</feature>
<dbReference type="Proteomes" id="UP001210126">
    <property type="component" value="Unassembled WGS sequence"/>
</dbReference>
<reference evidence="7" key="6">
    <citation type="submission" date="2021-10" db="EMBL/GenBank/DDBJ databases">
        <title>Collection of gut derived symbiotic bacterial strains cultured from healthy donors.</title>
        <authorList>
            <person name="Lin H."/>
            <person name="Littmann E."/>
            <person name="Kohout C."/>
            <person name="Pamer E.G."/>
        </authorList>
    </citation>
    <scope>NUCLEOTIDE SEQUENCE</scope>
    <source>
        <strain evidence="7">DFI.2.94</strain>
    </source>
</reference>
<protein>
    <submittedName>
        <fullName evidence="7">Adenosine kinase</fullName>
    </submittedName>
    <submittedName>
        <fullName evidence="6">Uncharacterized sugar kinase ydjH</fullName>
        <ecNumber evidence="6">2.7.1.-</ecNumber>
    </submittedName>
</protein>
<evidence type="ECO:0000313" key="21">
    <source>
        <dbReference type="Proteomes" id="UP000450599"/>
    </source>
</evidence>
<dbReference type="EC" id="2.7.1.-" evidence="6"/>